<dbReference type="GO" id="GO:0030897">
    <property type="term" value="C:HOPS complex"/>
    <property type="evidence" value="ECO:0007669"/>
    <property type="project" value="TreeGrafter"/>
</dbReference>
<dbReference type="Pfam" id="PF04841">
    <property type="entry name" value="Vps16_N"/>
    <property type="match status" value="1"/>
</dbReference>
<evidence type="ECO:0000256" key="1">
    <source>
        <dbReference type="ARBA" id="ARBA00009250"/>
    </source>
</evidence>
<evidence type="ECO:0000259" key="3">
    <source>
        <dbReference type="Pfam" id="PF04840"/>
    </source>
</evidence>
<dbReference type="AlphaFoldDB" id="A0A0J7KTT2"/>
<dbReference type="PANTHER" id="PTHR12811">
    <property type="entry name" value="VACUOLAR PROTEIN SORTING VPS16"/>
    <property type="match status" value="1"/>
</dbReference>
<evidence type="ECO:0000313" key="6">
    <source>
        <dbReference type="Proteomes" id="UP000036403"/>
    </source>
</evidence>
<dbReference type="InterPro" id="IPR038132">
    <property type="entry name" value="Vps16_C_sf"/>
</dbReference>
<dbReference type="SUPFAM" id="SSF50978">
    <property type="entry name" value="WD40 repeat-like"/>
    <property type="match status" value="1"/>
</dbReference>
<dbReference type="GO" id="GO:0016197">
    <property type="term" value="P:endosomal transport"/>
    <property type="evidence" value="ECO:0007669"/>
    <property type="project" value="TreeGrafter"/>
</dbReference>
<dbReference type="PaxDb" id="67767-A0A0J7KTT2"/>
<accession>A0A0J7KTT2</accession>
<dbReference type="GO" id="GO:0005768">
    <property type="term" value="C:endosome"/>
    <property type="evidence" value="ECO:0007669"/>
    <property type="project" value="TreeGrafter"/>
</dbReference>
<dbReference type="PIRSF" id="PIRSF007949">
    <property type="entry name" value="VPS16"/>
    <property type="match status" value="1"/>
</dbReference>
<dbReference type="InterPro" id="IPR016534">
    <property type="entry name" value="VPS16"/>
</dbReference>
<gene>
    <name evidence="5" type="ORF">RF55_6011</name>
</gene>
<dbReference type="InterPro" id="IPR006925">
    <property type="entry name" value="Vps16_C"/>
</dbReference>
<name>A0A0J7KTT2_LASNI</name>
<dbReference type="GO" id="GO:0005765">
    <property type="term" value="C:lysosomal membrane"/>
    <property type="evidence" value="ECO:0007669"/>
    <property type="project" value="TreeGrafter"/>
</dbReference>
<dbReference type="PANTHER" id="PTHR12811:SF0">
    <property type="entry name" value="VACUOLAR PROTEIN SORTING-ASSOCIATED PROTEIN 16 HOMOLOG"/>
    <property type="match status" value="1"/>
</dbReference>
<proteinExistence type="inferred from homology"/>
<evidence type="ECO:0000313" key="5">
    <source>
        <dbReference type="EMBL" id="KMQ93857.1"/>
    </source>
</evidence>
<dbReference type="Gene3D" id="1.10.150.780">
    <property type="entry name" value="Vps16, C-terminal region"/>
    <property type="match status" value="1"/>
</dbReference>
<feature type="domain" description="Vps16 C-terminal" evidence="3">
    <location>
        <begin position="513"/>
        <end position="697"/>
    </location>
</feature>
<comment type="similarity">
    <text evidence="1">Belongs to the VPS16 family.</text>
</comment>
<dbReference type="OrthoDB" id="1792at2759"/>
<dbReference type="Proteomes" id="UP000036403">
    <property type="component" value="Unassembled WGS sequence"/>
</dbReference>
<dbReference type="STRING" id="67767.A0A0J7KTT2"/>
<dbReference type="GO" id="GO:0006886">
    <property type="term" value="P:intracellular protein transport"/>
    <property type="evidence" value="ECO:0007669"/>
    <property type="project" value="InterPro"/>
</dbReference>
<feature type="domain" description="Vps16 N-terminal" evidence="4">
    <location>
        <begin position="6"/>
        <end position="414"/>
    </location>
</feature>
<keyword evidence="6" id="KW-1185">Reference proteome</keyword>
<dbReference type="Pfam" id="PF04840">
    <property type="entry name" value="Vps16_C"/>
    <property type="match status" value="1"/>
</dbReference>
<sequence length="705" mass="80069">MSAMLTADWFPLGRDVYFRKFELYPISFQQEISINNLLVAAPYGGSIAVTRNPKKLVKVQGASKPLILLYTASGKLTARLQWSSGQLITFGWSQQEELLCVQDDGMVLIYDMFGTYQHTFSMGNAAKDTKVIDAKFFATSNSTGIAVLTSTNRIFLVNNVSEPKVRPITDMPRYGGPIDCWCMVHCDRETQVILSNREGIFVIHQSHQNTFPFNNLFSNKINNVVAMAVSGNYRHIALYADTGHLYIGSIDFREKYCECYTNMKEPLANIAWCGTEAVVCSWNSAIMVVGRTAETIVYNYDGPVHLVTEIDGVRVLSSSSHEMIQKVPNVVQRIFRINSTDPASYLLEASKQFQKKSHKADSYIDLVKDKLDSAIRACIDGASHEFDFETQKILMRAAKFGKGFSKRMDSEYYVQMCRTLRVLNAVRHPAVGIPLTYTHEIAKRAADCGRKQLAIKLIDYEPRAHQQVPLLLTLGEERAALHKAVDSGNTDLVYTVILHLRENMTLGDFQNTMSKDALLQSAQENFRLARNDTNASLTEEQIKLLKYQRSLEDTLHESIVGKPLHDTVKILLLRNELKLADKLRSEYKIPDRRYWWLKIQCLAEQGLWSDLEKFSKSKKSPIGYEPFVDECLKYNEKLEARKYLVKVKDDLKVKYLVKLNMLSEAAKTAFDQKDTSALTFVLAQCGPTDRQLVDKINMYLASFKN</sequence>
<evidence type="ECO:0000259" key="4">
    <source>
        <dbReference type="Pfam" id="PF04841"/>
    </source>
</evidence>
<dbReference type="GO" id="GO:0003779">
    <property type="term" value="F:actin binding"/>
    <property type="evidence" value="ECO:0007669"/>
    <property type="project" value="TreeGrafter"/>
</dbReference>
<organism evidence="5 6">
    <name type="scientific">Lasius niger</name>
    <name type="common">Black garden ant</name>
    <dbReference type="NCBI Taxonomy" id="67767"/>
    <lineage>
        <taxon>Eukaryota</taxon>
        <taxon>Metazoa</taxon>
        <taxon>Ecdysozoa</taxon>
        <taxon>Arthropoda</taxon>
        <taxon>Hexapoda</taxon>
        <taxon>Insecta</taxon>
        <taxon>Pterygota</taxon>
        <taxon>Neoptera</taxon>
        <taxon>Endopterygota</taxon>
        <taxon>Hymenoptera</taxon>
        <taxon>Apocrita</taxon>
        <taxon>Aculeata</taxon>
        <taxon>Formicoidea</taxon>
        <taxon>Formicidae</taxon>
        <taxon>Formicinae</taxon>
        <taxon>Lasius</taxon>
        <taxon>Lasius</taxon>
    </lineage>
</organism>
<dbReference type="InterPro" id="IPR036322">
    <property type="entry name" value="WD40_repeat_dom_sf"/>
</dbReference>
<comment type="caution">
    <text evidence="5">The sequence shown here is derived from an EMBL/GenBank/DDBJ whole genome shotgun (WGS) entry which is preliminary data.</text>
</comment>
<reference evidence="5 6" key="1">
    <citation type="submission" date="2015-04" db="EMBL/GenBank/DDBJ databases">
        <title>Lasius niger genome sequencing.</title>
        <authorList>
            <person name="Konorov E.A."/>
            <person name="Nikitin M.A."/>
            <person name="Kirill M.V."/>
            <person name="Chang P."/>
        </authorList>
    </citation>
    <scope>NUCLEOTIDE SEQUENCE [LARGE SCALE GENOMIC DNA]</scope>
    <source>
        <tissue evidence="5">Whole</tissue>
    </source>
</reference>
<dbReference type="InterPro" id="IPR006926">
    <property type="entry name" value="Vps16_N"/>
</dbReference>
<protein>
    <recommendedName>
        <fullName evidence="2">Vacuolar protein sorting-associated protein 16 homolog</fullName>
    </recommendedName>
</protein>
<dbReference type="EMBL" id="LBMM01003172">
    <property type="protein sequence ID" value="KMQ93857.1"/>
    <property type="molecule type" value="Genomic_DNA"/>
</dbReference>
<evidence type="ECO:0000256" key="2">
    <source>
        <dbReference type="ARBA" id="ARBA00017947"/>
    </source>
</evidence>
<dbReference type="GO" id="GO:0042144">
    <property type="term" value="P:vacuole fusion, non-autophagic"/>
    <property type="evidence" value="ECO:0007669"/>
    <property type="project" value="TreeGrafter"/>
</dbReference>